<dbReference type="PANTHER" id="PTHR46889:SF4">
    <property type="entry name" value="TRANSPOSASE INSO FOR INSERTION SEQUENCE ELEMENT IS911B-RELATED"/>
    <property type="match status" value="1"/>
</dbReference>
<dbReference type="InterPro" id="IPR001584">
    <property type="entry name" value="Integrase_cat-core"/>
</dbReference>
<dbReference type="SUPFAM" id="SSF53098">
    <property type="entry name" value="Ribonuclease H-like"/>
    <property type="match status" value="1"/>
</dbReference>
<accession>A0A4R5DLQ2</accession>
<organism evidence="4 5">
    <name type="scientific">Dyadobacter psychrotolerans</name>
    <dbReference type="NCBI Taxonomy" id="2541721"/>
    <lineage>
        <taxon>Bacteria</taxon>
        <taxon>Pseudomonadati</taxon>
        <taxon>Bacteroidota</taxon>
        <taxon>Cytophagia</taxon>
        <taxon>Cytophagales</taxon>
        <taxon>Spirosomataceae</taxon>
        <taxon>Dyadobacter</taxon>
    </lineage>
</organism>
<keyword evidence="5" id="KW-1185">Reference proteome</keyword>
<feature type="domain" description="Integrase catalytic" evidence="1">
    <location>
        <begin position="2"/>
        <end position="65"/>
    </location>
</feature>
<evidence type="ECO:0000313" key="2">
    <source>
        <dbReference type="EMBL" id="TDE08980.1"/>
    </source>
</evidence>
<feature type="non-terminal residue" evidence="4">
    <location>
        <position position="1"/>
    </location>
</feature>
<dbReference type="InterPro" id="IPR050900">
    <property type="entry name" value="Transposase_IS3/IS150/IS904"/>
</dbReference>
<dbReference type="InterPro" id="IPR012337">
    <property type="entry name" value="RNaseH-like_sf"/>
</dbReference>
<comment type="caution">
    <text evidence="4">The sequence shown here is derived from an EMBL/GenBank/DDBJ whole genome shotgun (WGS) entry which is preliminary data.</text>
</comment>
<dbReference type="Pfam" id="PF13683">
    <property type="entry name" value="rve_3"/>
    <property type="match status" value="1"/>
</dbReference>
<gene>
    <name evidence="4" type="ORF">E0F88_11695</name>
    <name evidence="3" type="ORF">E0F88_26915</name>
    <name evidence="2" type="ORF">E0F88_31325</name>
</gene>
<dbReference type="AlphaFoldDB" id="A0A4R5DLQ2"/>
<dbReference type="GO" id="GO:0015074">
    <property type="term" value="P:DNA integration"/>
    <property type="evidence" value="ECO:0007669"/>
    <property type="project" value="InterPro"/>
</dbReference>
<dbReference type="PANTHER" id="PTHR46889">
    <property type="entry name" value="TRANSPOSASE INSF FOR INSERTION SEQUENCE IS3B-RELATED"/>
    <property type="match status" value="1"/>
</dbReference>
<dbReference type="EMBL" id="SMFL01000022">
    <property type="protein sequence ID" value="TDE08980.1"/>
    <property type="molecule type" value="Genomic_DNA"/>
</dbReference>
<evidence type="ECO:0000313" key="4">
    <source>
        <dbReference type="EMBL" id="TDE15182.1"/>
    </source>
</evidence>
<name>A0A4R5DLQ2_9BACT</name>
<dbReference type="EMBL" id="SMFL01000014">
    <property type="protein sequence ID" value="TDE10710.1"/>
    <property type="molecule type" value="Genomic_DNA"/>
</dbReference>
<protein>
    <submittedName>
        <fullName evidence="4">IS3 family transposase</fullName>
    </submittedName>
</protein>
<dbReference type="RefSeq" id="WP_165940047.1">
    <property type="nucleotide sequence ID" value="NZ_SMFL01000004.1"/>
</dbReference>
<evidence type="ECO:0000313" key="5">
    <source>
        <dbReference type="Proteomes" id="UP000294850"/>
    </source>
</evidence>
<evidence type="ECO:0000313" key="3">
    <source>
        <dbReference type="EMBL" id="TDE10710.1"/>
    </source>
</evidence>
<dbReference type="EMBL" id="SMFL01000004">
    <property type="protein sequence ID" value="TDE15182.1"/>
    <property type="molecule type" value="Genomic_DNA"/>
</dbReference>
<proteinExistence type="predicted"/>
<reference evidence="4 5" key="1">
    <citation type="submission" date="2019-03" db="EMBL/GenBank/DDBJ databases">
        <title>Dyadobacter AR-3-6 sp. nov., isolated from arctic soil.</title>
        <authorList>
            <person name="Chaudhary D.K."/>
        </authorList>
    </citation>
    <scope>NUCLEOTIDE SEQUENCE [LARGE SCALE GENOMIC DNA]</scope>
    <source>
        <strain evidence="4 5">AR-3-6</strain>
    </source>
</reference>
<dbReference type="Proteomes" id="UP000294850">
    <property type="component" value="Unassembled WGS sequence"/>
</dbReference>
<sequence>QSMSRADDPYDNAWAESLWSRLKAELEMPKGGYESVENLTTVLFEYIDGYYNIRRLHSGLNYLNPVAFENLYYKKTG</sequence>
<evidence type="ECO:0000259" key="1">
    <source>
        <dbReference type="Pfam" id="PF13683"/>
    </source>
</evidence>